<dbReference type="RefSeq" id="WP_068374404.1">
    <property type="nucleotide sequence ID" value="NZ_LSNE01000003.1"/>
</dbReference>
<evidence type="ECO:0000313" key="5">
    <source>
        <dbReference type="Proteomes" id="UP000070299"/>
    </source>
</evidence>
<dbReference type="InterPro" id="IPR036065">
    <property type="entry name" value="BolA-like_sf"/>
</dbReference>
<comment type="caution">
    <text evidence="4">The sequence shown here is derived from an EMBL/GenBank/DDBJ whole genome shotgun (WGS) entry which is preliminary data.</text>
</comment>
<reference evidence="5" key="1">
    <citation type="submission" date="2016-02" db="EMBL/GenBank/DDBJ databases">
        <authorList>
            <person name="Schultz-Johansen M."/>
            <person name="Glaring M.A."/>
            <person name="Bech P.K."/>
            <person name="Stougaard P."/>
        </authorList>
    </citation>
    <scope>NUCLEOTIDE SEQUENCE [LARGE SCALE GENOMIC DNA]</scope>
    <source>
        <strain evidence="5">S66</strain>
    </source>
</reference>
<dbReference type="Gene3D" id="3.30.300.90">
    <property type="entry name" value="BolA-like"/>
    <property type="match status" value="1"/>
</dbReference>
<evidence type="ECO:0000313" key="4">
    <source>
        <dbReference type="EMBL" id="KXI30279.1"/>
    </source>
</evidence>
<dbReference type="GO" id="GO:0006351">
    <property type="term" value="P:DNA-templated transcription"/>
    <property type="evidence" value="ECO:0007669"/>
    <property type="project" value="TreeGrafter"/>
</dbReference>
<dbReference type="PANTHER" id="PTHR46229:SF2">
    <property type="entry name" value="BOLA-LIKE PROTEIN 1"/>
    <property type="match status" value="1"/>
</dbReference>
<dbReference type="FunFam" id="3.30.300.90:FF:000001">
    <property type="entry name" value="Transcriptional regulator BolA"/>
    <property type="match status" value="1"/>
</dbReference>
<accession>A0A136A4Y1</accession>
<dbReference type="InterPro" id="IPR050961">
    <property type="entry name" value="BolA/IbaG_stress_morph_reg"/>
</dbReference>
<dbReference type="STRING" id="1799789.AX660_09870"/>
<dbReference type="NCBIfam" id="NF008638">
    <property type="entry name" value="PRK11628.1"/>
    <property type="match status" value="1"/>
</dbReference>
<evidence type="ECO:0000256" key="2">
    <source>
        <dbReference type="ARBA" id="ARBA00074073"/>
    </source>
</evidence>
<dbReference type="OrthoDB" id="9801469at2"/>
<dbReference type="Pfam" id="PF01722">
    <property type="entry name" value="BolA"/>
    <property type="match status" value="1"/>
</dbReference>
<gene>
    <name evidence="4" type="ORF">AX660_09870</name>
</gene>
<dbReference type="InterPro" id="IPR002634">
    <property type="entry name" value="BolA"/>
</dbReference>
<keyword evidence="5" id="KW-1185">Reference proteome</keyword>
<dbReference type="GO" id="GO:0005829">
    <property type="term" value="C:cytosol"/>
    <property type="evidence" value="ECO:0007669"/>
    <property type="project" value="TreeGrafter"/>
</dbReference>
<dbReference type="SUPFAM" id="SSF82657">
    <property type="entry name" value="BolA-like"/>
    <property type="match status" value="1"/>
</dbReference>
<name>A0A136A4Y1_9ALTE</name>
<comment type="similarity">
    <text evidence="1 3">Belongs to the BolA/IbaG family.</text>
</comment>
<dbReference type="AlphaFoldDB" id="A0A136A4Y1"/>
<dbReference type="Proteomes" id="UP000070299">
    <property type="component" value="Unassembled WGS sequence"/>
</dbReference>
<dbReference type="PANTHER" id="PTHR46229">
    <property type="entry name" value="BOLA TRANSCRIPTION REGULATOR"/>
    <property type="match status" value="1"/>
</dbReference>
<dbReference type="EMBL" id="LSNE01000003">
    <property type="protein sequence ID" value="KXI30279.1"/>
    <property type="molecule type" value="Genomic_DNA"/>
</dbReference>
<evidence type="ECO:0000256" key="3">
    <source>
        <dbReference type="RuleBase" id="RU003860"/>
    </source>
</evidence>
<protein>
    <recommendedName>
        <fullName evidence="2">DNA-binding transcriptional regulator BolA</fullName>
    </recommendedName>
</protein>
<sequence length="106" mass="12048">MNIQNNIEMKLLAHFDPAHLEVINESFMHNVPAGSESHFKVVLVTPKFAGERLINRHRAVNAVLKEELALHIHALALHTYTHDEWHHLYGDVPDSPKCLGGMQRQA</sequence>
<dbReference type="GO" id="GO:1990229">
    <property type="term" value="C:iron-sulfur cluster assembly complex"/>
    <property type="evidence" value="ECO:0007669"/>
    <property type="project" value="UniProtKB-ARBA"/>
</dbReference>
<proteinExistence type="inferred from homology"/>
<evidence type="ECO:0000256" key="1">
    <source>
        <dbReference type="ARBA" id="ARBA00005578"/>
    </source>
</evidence>
<organism evidence="4 5">
    <name type="scientific">Paraglaciecola hydrolytica</name>
    <dbReference type="NCBI Taxonomy" id="1799789"/>
    <lineage>
        <taxon>Bacteria</taxon>
        <taxon>Pseudomonadati</taxon>
        <taxon>Pseudomonadota</taxon>
        <taxon>Gammaproteobacteria</taxon>
        <taxon>Alteromonadales</taxon>
        <taxon>Alteromonadaceae</taxon>
        <taxon>Paraglaciecola</taxon>
    </lineage>
</organism>
<dbReference type="PIRSF" id="PIRSF003113">
    <property type="entry name" value="BolA"/>
    <property type="match status" value="1"/>
</dbReference>